<reference evidence="1 2" key="1">
    <citation type="journal article" date="2015" name="Int. J. Syst. Evol. Microbiol.">
        <title>Mariniphaga sediminis sp. nov., isolated from coastal sediment.</title>
        <authorList>
            <person name="Wang F.Q."/>
            <person name="Shen Q.Y."/>
            <person name="Chen G.J."/>
            <person name="Du Z.J."/>
        </authorList>
    </citation>
    <scope>NUCLEOTIDE SEQUENCE [LARGE SCALE GENOMIC DNA]</scope>
    <source>
        <strain evidence="1 2">SY21</strain>
    </source>
</reference>
<dbReference type="AlphaFoldDB" id="A0A399D0J2"/>
<name>A0A399D0J2_9BACT</name>
<protein>
    <submittedName>
        <fullName evidence="1">Uncharacterized protein</fullName>
    </submittedName>
</protein>
<dbReference type="RefSeq" id="WP_119350032.1">
    <property type="nucleotide sequence ID" value="NZ_QWET01000007.1"/>
</dbReference>
<dbReference type="OrthoDB" id="1095281at2"/>
<dbReference type="EMBL" id="QWET01000007">
    <property type="protein sequence ID" value="RIH65107.1"/>
    <property type="molecule type" value="Genomic_DNA"/>
</dbReference>
<evidence type="ECO:0000313" key="1">
    <source>
        <dbReference type="EMBL" id="RIH65107.1"/>
    </source>
</evidence>
<proteinExistence type="predicted"/>
<gene>
    <name evidence="1" type="ORF">D1164_11005</name>
</gene>
<sequence>MENWFPDIFADVKNFSPIEREYIYVSELNTHELQSGINSTRDYQTLLINPELIEHIKPDEINQTSDSSVRPAYDENYEYEGESTVFVTRVEGLDKVKPLVISWESANNITFQIDPYFLLTYGLTPRLTETNINWDDLSKPQMDVVQSIPKSVYDFPIYSKSYVKIRKDYLQDYLMLKKKTLIQVYCETRILPLNTELEGLLGQNRFFEKTTKFSHFRINKISENEIFTEVTGFRQIKLGNNIPFSKWDRKEKAHYWSGYKDKITRLNAKHWDYVYVSDEVLGKYEQDENYSVCPETGGVSYKNQWSVTRCNRIGRNHIEIELFKLYEGTPNEVISYWNKYQVDKSKIDETKENIAERSKKLVFSYLRFGELLATILNDNFGLKLSSQDLIKINRKDLNYYAWYNNASIKPITHHLAHTLSKDAFLVRQKKLHLFLVENLVEKELRNILKNIIRVDLDNFKKSPSEQFRSIKLLNLILNYIRISNETGLDLKNDSGEINSRLVNDYEEMELMKLLEALNILRQLDSHQEGSNSVQKLIKAFKSLGIDSNEITGNYLTACEKIYDKLYIGLRNTSNSLNEK</sequence>
<accession>A0A399D0J2</accession>
<evidence type="ECO:0000313" key="2">
    <source>
        <dbReference type="Proteomes" id="UP000266441"/>
    </source>
</evidence>
<dbReference type="Proteomes" id="UP000266441">
    <property type="component" value="Unassembled WGS sequence"/>
</dbReference>
<organism evidence="1 2">
    <name type="scientific">Mariniphaga sediminis</name>
    <dbReference type="NCBI Taxonomy" id="1628158"/>
    <lineage>
        <taxon>Bacteria</taxon>
        <taxon>Pseudomonadati</taxon>
        <taxon>Bacteroidota</taxon>
        <taxon>Bacteroidia</taxon>
        <taxon>Marinilabiliales</taxon>
        <taxon>Prolixibacteraceae</taxon>
        <taxon>Mariniphaga</taxon>
    </lineage>
</organism>
<comment type="caution">
    <text evidence="1">The sequence shown here is derived from an EMBL/GenBank/DDBJ whole genome shotgun (WGS) entry which is preliminary data.</text>
</comment>
<keyword evidence="2" id="KW-1185">Reference proteome</keyword>